<comment type="caution">
    <text evidence="7">The sequence shown here is derived from an EMBL/GenBank/DDBJ whole genome shotgun (WGS) entry which is preliminary data.</text>
</comment>
<evidence type="ECO:0000256" key="1">
    <source>
        <dbReference type="ARBA" id="ARBA00001946"/>
    </source>
</evidence>
<dbReference type="GO" id="GO:0043709">
    <property type="term" value="P:cell adhesion involved in single-species biofilm formation"/>
    <property type="evidence" value="ECO:0007669"/>
    <property type="project" value="TreeGrafter"/>
</dbReference>
<keyword evidence="5" id="KW-1133">Transmembrane helix</keyword>
<dbReference type="GO" id="GO:0052621">
    <property type="term" value="F:diguanylate cyclase activity"/>
    <property type="evidence" value="ECO:0007669"/>
    <property type="project" value="UniProtKB-EC"/>
</dbReference>
<dbReference type="InterPro" id="IPR029787">
    <property type="entry name" value="Nucleotide_cyclase"/>
</dbReference>
<keyword evidence="5" id="KW-0472">Membrane</keyword>
<feature type="transmembrane region" description="Helical" evidence="5">
    <location>
        <begin position="228"/>
        <end position="247"/>
    </location>
</feature>
<dbReference type="PANTHER" id="PTHR45138:SF9">
    <property type="entry name" value="DIGUANYLATE CYCLASE DGCM-RELATED"/>
    <property type="match status" value="1"/>
</dbReference>
<feature type="transmembrane region" description="Helical" evidence="5">
    <location>
        <begin position="133"/>
        <end position="154"/>
    </location>
</feature>
<feature type="transmembrane region" description="Helical" evidence="5">
    <location>
        <begin position="267"/>
        <end position="287"/>
    </location>
</feature>
<feature type="transmembrane region" description="Helical" evidence="5">
    <location>
        <begin position="101"/>
        <end position="121"/>
    </location>
</feature>
<feature type="region of interest" description="Disordered" evidence="4">
    <location>
        <begin position="491"/>
        <end position="514"/>
    </location>
</feature>
<dbReference type="SMART" id="SM00267">
    <property type="entry name" value="GGDEF"/>
    <property type="match status" value="1"/>
</dbReference>
<dbReference type="GO" id="GO:0005886">
    <property type="term" value="C:plasma membrane"/>
    <property type="evidence" value="ECO:0007669"/>
    <property type="project" value="TreeGrafter"/>
</dbReference>
<dbReference type="FunFam" id="3.30.70.270:FF:000001">
    <property type="entry name" value="Diguanylate cyclase domain protein"/>
    <property type="match status" value="1"/>
</dbReference>
<dbReference type="Proteomes" id="UP000254711">
    <property type="component" value="Unassembled WGS sequence"/>
</dbReference>
<feature type="transmembrane region" description="Helical" evidence="5">
    <location>
        <begin position="166"/>
        <end position="188"/>
    </location>
</feature>
<dbReference type="InterPro" id="IPR043128">
    <property type="entry name" value="Rev_trsase/Diguanyl_cyclase"/>
</dbReference>
<evidence type="ECO:0000256" key="3">
    <source>
        <dbReference type="ARBA" id="ARBA00034247"/>
    </source>
</evidence>
<dbReference type="AlphaFoldDB" id="A0A370K641"/>
<dbReference type="InterPro" id="IPR050469">
    <property type="entry name" value="Diguanylate_Cyclase"/>
</dbReference>
<feature type="transmembrane region" description="Helical" evidence="5">
    <location>
        <begin position="293"/>
        <end position="311"/>
    </location>
</feature>
<dbReference type="SUPFAM" id="SSF55073">
    <property type="entry name" value="Nucleotide cyclase"/>
    <property type="match status" value="1"/>
</dbReference>
<dbReference type="Gene3D" id="3.30.70.270">
    <property type="match status" value="1"/>
</dbReference>
<feature type="transmembrane region" description="Helical" evidence="5">
    <location>
        <begin position="71"/>
        <end position="89"/>
    </location>
</feature>
<evidence type="ECO:0000256" key="5">
    <source>
        <dbReference type="SAM" id="Phobius"/>
    </source>
</evidence>
<evidence type="ECO:0000256" key="4">
    <source>
        <dbReference type="SAM" id="MobiDB-lite"/>
    </source>
</evidence>
<feature type="domain" description="GGDEF" evidence="6">
    <location>
        <begin position="364"/>
        <end position="500"/>
    </location>
</feature>
<evidence type="ECO:0000259" key="6">
    <source>
        <dbReference type="PROSITE" id="PS50887"/>
    </source>
</evidence>
<dbReference type="Pfam" id="PF00990">
    <property type="entry name" value="GGDEF"/>
    <property type="match status" value="1"/>
</dbReference>
<name>A0A370K641_9GAMM</name>
<dbReference type="PROSITE" id="PS50887">
    <property type="entry name" value="GGDEF"/>
    <property type="match status" value="1"/>
</dbReference>
<dbReference type="InterPro" id="IPR000160">
    <property type="entry name" value="GGDEF_dom"/>
</dbReference>
<sequence length="514" mass="56599">MLGFRRTNSDRGTIRLVVALLIMLLTAHVVLAHWCGHAEAVPPQLAMLMVQGMAVWAVYTRYRRSPSLIRLPWLLLASAVLMQMLWNGTNVLATVLGDKGGYLAALATVLSALYVIPCMFMSTRSFTLHEPRAVVVLDLVLLFLVAVLVYQFFTTLLSGPLAADPASIYVVVYLADAIDFSLAAMAIVRLLGARSFRWRIFYYTGGAYLLVNATVACIYNRIEMHGLPWWAGALINIPHALLVLVALRQPPRWLRSYRPSRGVSQTIASFAPILLSTMVVMLCISTARFNFVPSLVVGALAVLFYGLRVAFIQSRQLDQQRAIDQSTWRLEQQVGRDPLTGIANRATLDRHLREALEEGRRTGGFCSLLMIDIDYFKQYNDSLGHIAGDACLVKVADALGRNLVRRHDLVARYGGEEFAIVLIDTNAEVAEEVARRLIIAVEHLQIAHPGSPLGRLSISIGLATQTEQSLTDPVAMLAEADDALYRAKRNGRNRFEGAPGETDPSTISVDASGA</sequence>
<gene>
    <name evidence="7" type="ORF">DVT68_17325</name>
</gene>
<dbReference type="PANTHER" id="PTHR45138">
    <property type="entry name" value="REGULATORY COMPONENTS OF SENSORY TRANSDUCTION SYSTEM"/>
    <property type="match status" value="1"/>
</dbReference>
<dbReference type="GO" id="GO:1902201">
    <property type="term" value="P:negative regulation of bacterial-type flagellum-dependent cell motility"/>
    <property type="evidence" value="ECO:0007669"/>
    <property type="project" value="TreeGrafter"/>
</dbReference>
<feature type="transmembrane region" description="Helical" evidence="5">
    <location>
        <begin position="200"/>
        <end position="222"/>
    </location>
</feature>
<comment type="cofactor">
    <cofactor evidence="1">
        <name>Mg(2+)</name>
        <dbReference type="ChEBI" id="CHEBI:18420"/>
    </cofactor>
</comment>
<evidence type="ECO:0000313" key="7">
    <source>
        <dbReference type="EMBL" id="RDI97500.1"/>
    </source>
</evidence>
<feature type="compositionally biased region" description="Polar residues" evidence="4">
    <location>
        <begin position="503"/>
        <end position="514"/>
    </location>
</feature>
<evidence type="ECO:0000256" key="2">
    <source>
        <dbReference type="ARBA" id="ARBA00012528"/>
    </source>
</evidence>
<dbReference type="CDD" id="cd01949">
    <property type="entry name" value="GGDEF"/>
    <property type="match status" value="1"/>
</dbReference>
<keyword evidence="5" id="KW-0812">Transmembrane</keyword>
<accession>A0A370K641</accession>
<proteinExistence type="predicted"/>
<dbReference type="NCBIfam" id="TIGR00254">
    <property type="entry name" value="GGDEF"/>
    <property type="match status" value="1"/>
</dbReference>
<organism evidence="7 8">
    <name type="scientific">Dyella solisilvae</name>
    <dbReference type="NCBI Taxonomy" id="1920168"/>
    <lineage>
        <taxon>Bacteria</taxon>
        <taxon>Pseudomonadati</taxon>
        <taxon>Pseudomonadota</taxon>
        <taxon>Gammaproteobacteria</taxon>
        <taxon>Lysobacterales</taxon>
        <taxon>Rhodanobacteraceae</taxon>
        <taxon>Dyella</taxon>
    </lineage>
</organism>
<protein>
    <recommendedName>
        <fullName evidence="2">diguanylate cyclase</fullName>
        <ecNumber evidence="2">2.7.7.65</ecNumber>
    </recommendedName>
</protein>
<comment type="catalytic activity">
    <reaction evidence="3">
        <text>2 GTP = 3',3'-c-di-GMP + 2 diphosphate</text>
        <dbReference type="Rhea" id="RHEA:24898"/>
        <dbReference type="ChEBI" id="CHEBI:33019"/>
        <dbReference type="ChEBI" id="CHEBI:37565"/>
        <dbReference type="ChEBI" id="CHEBI:58805"/>
        <dbReference type="EC" id="2.7.7.65"/>
    </reaction>
</comment>
<reference evidence="7 8" key="1">
    <citation type="submission" date="2018-07" db="EMBL/GenBank/DDBJ databases">
        <title>Dyella solisilvae sp. nov., isolated from the pine and broad-leaved mixed forest soil.</title>
        <authorList>
            <person name="Gao Z."/>
            <person name="Qiu L."/>
        </authorList>
    </citation>
    <scope>NUCLEOTIDE SEQUENCE [LARGE SCALE GENOMIC DNA]</scope>
    <source>
        <strain evidence="7 8">DHG54</strain>
    </source>
</reference>
<feature type="transmembrane region" description="Helical" evidence="5">
    <location>
        <begin position="42"/>
        <end position="59"/>
    </location>
</feature>
<keyword evidence="8" id="KW-1185">Reference proteome</keyword>
<evidence type="ECO:0000313" key="8">
    <source>
        <dbReference type="Proteomes" id="UP000254711"/>
    </source>
</evidence>
<dbReference type="EMBL" id="QQSY01000005">
    <property type="protein sequence ID" value="RDI97500.1"/>
    <property type="molecule type" value="Genomic_DNA"/>
</dbReference>
<dbReference type="EC" id="2.7.7.65" evidence="2"/>